<evidence type="ECO:0000256" key="5">
    <source>
        <dbReference type="ARBA" id="ARBA00022605"/>
    </source>
</evidence>
<evidence type="ECO:0000256" key="6">
    <source>
        <dbReference type="ARBA" id="ARBA00022741"/>
    </source>
</evidence>
<dbReference type="InterPro" id="IPR021130">
    <property type="entry name" value="PRib-ATP_PPHydrolase-like"/>
</dbReference>
<comment type="subcellular location">
    <subcellularLocation>
        <location evidence="2 10">Cytoplasm</location>
    </subcellularLocation>
</comment>
<dbReference type="GO" id="GO:0004636">
    <property type="term" value="F:phosphoribosyl-ATP diphosphatase activity"/>
    <property type="evidence" value="ECO:0007669"/>
    <property type="project" value="UniProtKB-UniRule"/>
</dbReference>
<dbReference type="PANTHER" id="PTHR42945:SF9">
    <property type="entry name" value="HISTIDINE BIOSYNTHESIS BIFUNCTIONAL PROTEIN HISIE"/>
    <property type="match status" value="1"/>
</dbReference>
<dbReference type="EMBL" id="QNZM01000220">
    <property type="protein sequence ID" value="RTZ79554.1"/>
    <property type="molecule type" value="Genomic_DNA"/>
</dbReference>
<dbReference type="Pfam" id="PF01503">
    <property type="entry name" value="PRA-PH"/>
    <property type="match status" value="1"/>
</dbReference>
<dbReference type="EMBL" id="QNZL01000230">
    <property type="protein sequence ID" value="RTZ77998.1"/>
    <property type="molecule type" value="Genomic_DNA"/>
</dbReference>
<dbReference type="SUPFAM" id="SSF101386">
    <property type="entry name" value="all-alpha NTP pyrophosphatases"/>
    <property type="match status" value="1"/>
</dbReference>
<evidence type="ECO:0000256" key="3">
    <source>
        <dbReference type="ARBA" id="ARBA00005204"/>
    </source>
</evidence>
<dbReference type="PANTHER" id="PTHR42945">
    <property type="entry name" value="HISTIDINE BIOSYNTHESIS BIFUNCTIONAL PROTEIN"/>
    <property type="match status" value="1"/>
</dbReference>
<dbReference type="GO" id="GO:0000105">
    <property type="term" value="P:L-histidine biosynthetic process"/>
    <property type="evidence" value="ECO:0007669"/>
    <property type="project" value="UniProtKB-UniRule"/>
</dbReference>
<evidence type="ECO:0000256" key="4">
    <source>
        <dbReference type="ARBA" id="ARBA00022490"/>
    </source>
</evidence>
<sequence length="108" mass="12424">MKTGTSATMFQRVYDVILERKNYSPDNSYVASLMDKGIDSILKKIGEESAEVILATKNENRKEQIHEITDLWFHLLILMGYQGITIEDISQELKKRFGQSGLEEKAQR</sequence>
<comment type="pathway">
    <text evidence="3 10">Amino-acid biosynthesis; L-histidine biosynthesis; L-histidine from 5-phospho-alpha-D-ribose 1-diphosphate: step 2/9.</text>
</comment>
<dbReference type="Gene3D" id="1.10.287.1080">
    <property type="entry name" value="MazG-like"/>
    <property type="match status" value="1"/>
</dbReference>
<dbReference type="NCBIfam" id="TIGR03188">
    <property type="entry name" value="histidine_hisI"/>
    <property type="match status" value="1"/>
</dbReference>
<comment type="catalytic activity">
    <reaction evidence="1 10">
        <text>1-(5-phospho-beta-D-ribosyl)-ATP + H2O = 1-(5-phospho-beta-D-ribosyl)-5'-AMP + diphosphate + H(+)</text>
        <dbReference type="Rhea" id="RHEA:22828"/>
        <dbReference type="ChEBI" id="CHEBI:15377"/>
        <dbReference type="ChEBI" id="CHEBI:15378"/>
        <dbReference type="ChEBI" id="CHEBI:33019"/>
        <dbReference type="ChEBI" id="CHEBI:59457"/>
        <dbReference type="ChEBI" id="CHEBI:73183"/>
        <dbReference type="EC" id="3.6.1.31"/>
    </reaction>
</comment>
<evidence type="ECO:0000313" key="13">
    <source>
        <dbReference type="Proteomes" id="UP000286732"/>
    </source>
</evidence>
<reference evidence="13 14" key="1">
    <citation type="submission" date="2018-06" db="EMBL/GenBank/DDBJ databases">
        <title>Combined omics and stable isotope probing to characterize newly discovered Mariana Back-Arc vent microbial communities.</title>
        <authorList>
            <person name="Trembath-Reichert E."/>
            <person name="Huber J.A."/>
        </authorList>
    </citation>
    <scope>NUCLEOTIDE SEQUENCE [LARGE SCALE GENOMIC DNA]</scope>
    <source>
        <strain evidence="11">MAG 63_1</strain>
        <strain evidence="12">MAG 63_2</strain>
    </source>
</reference>
<gene>
    <name evidence="10" type="primary">hisE</name>
    <name evidence="11" type="ORF">DSY97_08615</name>
    <name evidence="12" type="ORF">DSY98_05710</name>
</gene>
<keyword evidence="7 10" id="KW-0378">Hydrolase</keyword>
<evidence type="ECO:0000256" key="2">
    <source>
        <dbReference type="ARBA" id="ARBA00004496"/>
    </source>
</evidence>
<evidence type="ECO:0000256" key="7">
    <source>
        <dbReference type="ARBA" id="ARBA00022801"/>
    </source>
</evidence>
<dbReference type="CDD" id="cd11534">
    <property type="entry name" value="NTP-PPase_HisIE_like"/>
    <property type="match status" value="1"/>
</dbReference>
<dbReference type="EC" id="3.6.1.31" evidence="10"/>
<keyword evidence="5 10" id="KW-0028">Amino-acid biosynthesis</keyword>
<dbReference type="GO" id="GO:0005524">
    <property type="term" value="F:ATP binding"/>
    <property type="evidence" value="ECO:0007669"/>
    <property type="project" value="UniProtKB-KW"/>
</dbReference>
<dbReference type="InterPro" id="IPR008179">
    <property type="entry name" value="HisE"/>
</dbReference>
<dbReference type="UniPathway" id="UPA00031">
    <property type="reaction ID" value="UER00007"/>
</dbReference>
<keyword evidence="6 10" id="KW-0547">Nucleotide-binding</keyword>
<dbReference type="NCBIfam" id="NF001611">
    <property type="entry name" value="PRK00400.1-3"/>
    <property type="match status" value="1"/>
</dbReference>
<name>A0A432G770_9DELT</name>
<evidence type="ECO:0000313" key="14">
    <source>
        <dbReference type="Proteomes" id="UP000286801"/>
    </source>
</evidence>
<dbReference type="Proteomes" id="UP000286801">
    <property type="component" value="Unassembled WGS sequence"/>
</dbReference>
<organism evidence="12 13">
    <name type="scientific">SAR324 cluster bacterium</name>
    <dbReference type="NCBI Taxonomy" id="2024889"/>
    <lineage>
        <taxon>Bacteria</taxon>
        <taxon>Deltaproteobacteria</taxon>
        <taxon>SAR324 cluster</taxon>
    </lineage>
</organism>
<comment type="caution">
    <text evidence="12">The sequence shown here is derived from an EMBL/GenBank/DDBJ whole genome shotgun (WGS) entry which is preliminary data.</text>
</comment>
<evidence type="ECO:0000313" key="12">
    <source>
        <dbReference type="EMBL" id="RTZ79554.1"/>
    </source>
</evidence>
<evidence type="ECO:0000256" key="9">
    <source>
        <dbReference type="ARBA" id="ARBA00023102"/>
    </source>
</evidence>
<accession>A0A432G770</accession>
<protein>
    <recommendedName>
        <fullName evidence="10">Phosphoribosyl-ATP pyrophosphatase</fullName>
        <shortName evidence="10">PRA-PH</shortName>
        <ecNumber evidence="10">3.6.1.31</ecNumber>
    </recommendedName>
</protein>
<keyword evidence="4 10" id="KW-0963">Cytoplasm</keyword>
<keyword evidence="9 10" id="KW-0368">Histidine biosynthesis</keyword>
<evidence type="ECO:0000313" key="11">
    <source>
        <dbReference type="EMBL" id="RTZ77998.1"/>
    </source>
</evidence>
<evidence type="ECO:0000256" key="10">
    <source>
        <dbReference type="HAMAP-Rule" id="MF_01020"/>
    </source>
</evidence>
<keyword evidence="8 10" id="KW-0067">ATP-binding</keyword>
<proteinExistence type="inferred from homology"/>
<evidence type="ECO:0000256" key="1">
    <source>
        <dbReference type="ARBA" id="ARBA00001460"/>
    </source>
</evidence>
<dbReference type="AlphaFoldDB" id="A0A432G770"/>
<dbReference type="Proteomes" id="UP000286732">
    <property type="component" value="Unassembled WGS sequence"/>
</dbReference>
<evidence type="ECO:0000256" key="8">
    <source>
        <dbReference type="ARBA" id="ARBA00022840"/>
    </source>
</evidence>
<comment type="similarity">
    <text evidence="10">Belongs to the PRA-PH family.</text>
</comment>
<dbReference type="HAMAP" id="MF_01020">
    <property type="entry name" value="HisE"/>
    <property type="match status" value="1"/>
</dbReference>
<dbReference type="GO" id="GO:0005737">
    <property type="term" value="C:cytoplasm"/>
    <property type="evidence" value="ECO:0007669"/>
    <property type="project" value="UniProtKB-SubCell"/>
</dbReference>